<name>A0ACC0KUV7_CHOFU</name>
<proteinExistence type="predicted"/>
<dbReference type="Proteomes" id="UP001064048">
    <property type="component" value="Chromosome 2"/>
</dbReference>
<protein>
    <submittedName>
        <fullName evidence="1">Uncharacterized protein</fullName>
    </submittedName>
</protein>
<reference evidence="1 2" key="1">
    <citation type="journal article" date="2022" name="Genome Biol. Evol.">
        <title>The Spruce Budworm Genome: Reconstructing the Evolutionary History of Antifreeze Proteins.</title>
        <authorList>
            <person name="Beliveau C."/>
            <person name="Gagne P."/>
            <person name="Picq S."/>
            <person name="Vernygora O."/>
            <person name="Keeling C.I."/>
            <person name="Pinkney K."/>
            <person name="Doucet D."/>
            <person name="Wen F."/>
            <person name="Johnston J.S."/>
            <person name="Maaroufi H."/>
            <person name="Boyle B."/>
            <person name="Laroche J."/>
            <person name="Dewar K."/>
            <person name="Juretic N."/>
            <person name="Blackburn G."/>
            <person name="Nisole A."/>
            <person name="Brunet B."/>
            <person name="Brandao M."/>
            <person name="Lumley L."/>
            <person name="Duan J."/>
            <person name="Quan G."/>
            <person name="Lucarotti C.J."/>
            <person name="Roe A.D."/>
            <person name="Sperling F.A.H."/>
            <person name="Levesque R.C."/>
            <person name="Cusson M."/>
        </authorList>
    </citation>
    <scope>NUCLEOTIDE SEQUENCE [LARGE SCALE GENOMIC DNA]</scope>
    <source>
        <strain evidence="1">Glfc:IPQL:Cfum</strain>
    </source>
</reference>
<keyword evidence="2" id="KW-1185">Reference proteome</keyword>
<dbReference type="EMBL" id="CM046102">
    <property type="protein sequence ID" value="KAI8440381.1"/>
    <property type="molecule type" value="Genomic_DNA"/>
</dbReference>
<sequence length="60" mass="6935">MRVKPISSLRQKAKKMLKLIVEIPPSFSVYGMWSMDARALLGLFQIVTSTYVLLLQFNYL</sequence>
<gene>
    <name evidence="1" type="ORF">MSG28_001709</name>
</gene>
<accession>A0ACC0KUV7</accession>
<comment type="caution">
    <text evidence="1">The sequence shown here is derived from an EMBL/GenBank/DDBJ whole genome shotgun (WGS) entry which is preliminary data.</text>
</comment>
<evidence type="ECO:0000313" key="2">
    <source>
        <dbReference type="Proteomes" id="UP001064048"/>
    </source>
</evidence>
<organism evidence="1 2">
    <name type="scientific">Choristoneura fumiferana</name>
    <name type="common">Spruce budworm moth</name>
    <name type="synonym">Archips fumiferana</name>
    <dbReference type="NCBI Taxonomy" id="7141"/>
    <lineage>
        <taxon>Eukaryota</taxon>
        <taxon>Metazoa</taxon>
        <taxon>Ecdysozoa</taxon>
        <taxon>Arthropoda</taxon>
        <taxon>Hexapoda</taxon>
        <taxon>Insecta</taxon>
        <taxon>Pterygota</taxon>
        <taxon>Neoptera</taxon>
        <taxon>Endopterygota</taxon>
        <taxon>Lepidoptera</taxon>
        <taxon>Glossata</taxon>
        <taxon>Ditrysia</taxon>
        <taxon>Tortricoidea</taxon>
        <taxon>Tortricidae</taxon>
        <taxon>Tortricinae</taxon>
        <taxon>Choristoneura</taxon>
    </lineage>
</organism>
<evidence type="ECO:0000313" key="1">
    <source>
        <dbReference type="EMBL" id="KAI8440381.1"/>
    </source>
</evidence>